<dbReference type="CDD" id="cd06779">
    <property type="entry name" value="cpPDZ_Deg_HtrA-like"/>
    <property type="match status" value="1"/>
</dbReference>
<dbReference type="InterPro" id="IPR051201">
    <property type="entry name" value="Chloro_Bact_Ser_Proteases"/>
</dbReference>
<dbReference type="GO" id="GO:0004252">
    <property type="term" value="F:serine-type endopeptidase activity"/>
    <property type="evidence" value="ECO:0007669"/>
    <property type="project" value="InterPro"/>
</dbReference>
<dbReference type="PANTHER" id="PTHR43343:SF3">
    <property type="entry name" value="PROTEASE DO-LIKE 8, CHLOROPLASTIC"/>
    <property type="match status" value="1"/>
</dbReference>
<dbReference type="Pfam" id="PF13180">
    <property type="entry name" value="PDZ_2"/>
    <property type="match status" value="1"/>
</dbReference>
<name>A0A6J6YTR6_9ZZZZ</name>
<dbReference type="GO" id="GO:0006508">
    <property type="term" value="P:proteolysis"/>
    <property type="evidence" value="ECO:0007669"/>
    <property type="project" value="UniProtKB-KW"/>
</dbReference>
<dbReference type="InterPro" id="IPR009003">
    <property type="entry name" value="Peptidase_S1_PA"/>
</dbReference>
<dbReference type="AlphaFoldDB" id="A0A6J6YTR6"/>
<feature type="transmembrane region" description="Helical" evidence="4">
    <location>
        <begin position="64"/>
        <end position="90"/>
    </location>
</feature>
<sequence>MSKASDSTGDRSQEPLRFEPEPAENSQPWVEKLDDGYPKPEPLVGDSDEAHVERSVSGIGRRAILGLLALSLIFGAAGGAGATVLLLGGLNGSGDIGTQIRQTLVSEQSATVSVAEQISPAIVTIEVTTTSGESVGSGVIYSADGWIITNRHVVDGATAMTIHLEDGRDFPGRVYGIDTLTDLAIVKVDATGLTAATLGRSSAIQVGQTAIAIGSPLGVYTNSVTAGIISAIGREITTESGRLDGLLQTDAAINPGNSGGALVDSSGAVIGINTAISTEGAGIGFAIPIDIARPIMEQALAGLELSRPWIGIRYVALNRRTAAENNLTLFQGAWISGGAESGVVPGSPAEAAGLADGDIVTKVQGVLIDDLHPLQDLLVQYSPGTVIVLDVLRAGATVQISVTLGIRPNQ</sequence>
<dbReference type="PANTHER" id="PTHR43343">
    <property type="entry name" value="PEPTIDASE S12"/>
    <property type="match status" value="1"/>
</dbReference>
<keyword evidence="4" id="KW-1133">Transmembrane helix</keyword>
<evidence type="ECO:0000256" key="4">
    <source>
        <dbReference type="SAM" id="Phobius"/>
    </source>
</evidence>
<feature type="compositionally biased region" description="Basic and acidic residues" evidence="3">
    <location>
        <begin position="8"/>
        <end position="20"/>
    </location>
</feature>
<dbReference type="InterPro" id="IPR001478">
    <property type="entry name" value="PDZ"/>
</dbReference>
<keyword evidence="1" id="KW-0645">Protease</keyword>
<evidence type="ECO:0000256" key="2">
    <source>
        <dbReference type="ARBA" id="ARBA00022801"/>
    </source>
</evidence>
<dbReference type="SUPFAM" id="SSF50156">
    <property type="entry name" value="PDZ domain-like"/>
    <property type="match status" value="1"/>
</dbReference>
<dbReference type="Gene3D" id="2.30.42.10">
    <property type="match status" value="1"/>
</dbReference>
<reference evidence="6" key="1">
    <citation type="submission" date="2020-05" db="EMBL/GenBank/DDBJ databases">
        <authorList>
            <person name="Chiriac C."/>
            <person name="Salcher M."/>
            <person name="Ghai R."/>
            <person name="Kavagutti S V."/>
        </authorList>
    </citation>
    <scope>NUCLEOTIDE SEQUENCE</scope>
</reference>
<evidence type="ECO:0000313" key="6">
    <source>
        <dbReference type="EMBL" id="CAB4808647.1"/>
    </source>
</evidence>
<dbReference type="PROSITE" id="PS50106">
    <property type="entry name" value="PDZ"/>
    <property type="match status" value="1"/>
</dbReference>
<dbReference type="EMBL" id="CAFAAL010000096">
    <property type="protein sequence ID" value="CAB4808647.1"/>
    <property type="molecule type" value="Genomic_DNA"/>
</dbReference>
<dbReference type="SUPFAM" id="SSF50494">
    <property type="entry name" value="Trypsin-like serine proteases"/>
    <property type="match status" value="1"/>
</dbReference>
<keyword evidence="2" id="KW-0378">Hydrolase</keyword>
<accession>A0A6J6YTR6</accession>
<feature type="region of interest" description="Disordered" evidence="3">
    <location>
        <begin position="1"/>
        <end position="49"/>
    </location>
</feature>
<dbReference type="PRINTS" id="PR00834">
    <property type="entry name" value="PROTEASES2C"/>
</dbReference>
<dbReference type="InterPro" id="IPR036034">
    <property type="entry name" value="PDZ_sf"/>
</dbReference>
<gene>
    <name evidence="6" type="ORF">UFOPK3004_01089</name>
</gene>
<keyword evidence="4" id="KW-0472">Membrane</keyword>
<organism evidence="6">
    <name type="scientific">freshwater metagenome</name>
    <dbReference type="NCBI Taxonomy" id="449393"/>
    <lineage>
        <taxon>unclassified sequences</taxon>
        <taxon>metagenomes</taxon>
        <taxon>ecological metagenomes</taxon>
    </lineage>
</organism>
<evidence type="ECO:0000259" key="5">
    <source>
        <dbReference type="PROSITE" id="PS50106"/>
    </source>
</evidence>
<dbReference type="Pfam" id="PF13365">
    <property type="entry name" value="Trypsin_2"/>
    <property type="match status" value="1"/>
</dbReference>
<protein>
    <submittedName>
        <fullName evidence="6">Unannotated protein</fullName>
    </submittedName>
</protein>
<feature type="domain" description="PDZ" evidence="5">
    <location>
        <begin position="314"/>
        <end position="395"/>
    </location>
</feature>
<dbReference type="InterPro" id="IPR001940">
    <property type="entry name" value="Peptidase_S1C"/>
</dbReference>
<proteinExistence type="predicted"/>
<dbReference type="SMART" id="SM00228">
    <property type="entry name" value="PDZ"/>
    <property type="match status" value="1"/>
</dbReference>
<evidence type="ECO:0000256" key="1">
    <source>
        <dbReference type="ARBA" id="ARBA00022670"/>
    </source>
</evidence>
<evidence type="ECO:0000256" key="3">
    <source>
        <dbReference type="SAM" id="MobiDB-lite"/>
    </source>
</evidence>
<keyword evidence="4" id="KW-0812">Transmembrane</keyword>
<dbReference type="Gene3D" id="2.40.10.120">
    <property type="match status" value="1"/>
</dbReference>